<accession>C4JXZ3</accession>
<evidence type="ECO:0008006" key="3">
    <source>
        <dbReference type="Google" id="ProtNLM"/>
    </source>
</evidence>
<dbReference type="KEGG" id="ure:UREG_07044"/>
<dbReference type="HOGENOM" id="CLU_411600_0_0_1"/>
<evidence type="ECO:0000313" key="2">
    <source>
        <dbReference type="Proteomes" id="UP000002058"/>
    </source>
</evidence>
<dbReference type="eggNOG" id="ENOG502SK00">
    <property type="taxonomic scope" value="Eukaryota"/>
</dbReference>
<dbReference type="VEuPathDB" id="FungiDB:UREG_07044"/>
<evidence type="ECO:0000313" key="1">
    <source>
        <dbReference type="EMBL" id="EEP82179.1"/>
    </source>
</evidence>
<dbReference type="EMBL" id="CH476619">
    <property type="protein sequence ID" value="EEP82179.1"/>
    <property type="molecule type" value="Genomic_DNA"/>
</dbReference>
<protein>
    <recommendedName>
        <fullName evidence="3">F-box domain-containing protein</fullName>
    </recommendedName>
</protein>
<dbReference type="RefSeq" id="XP_002582271.1">
    <property type="nucleotide sequence ID" value="XM_002582225.1"/>
</dbReference>
<proteinExistence type="predicted"/>
<reference evidence="2" key="1">
    <citation type="journal article" date="2009" name="Genome Res.">
        <title>Comparative genomic analyses of the human fungal pathogens Coccidioides and their relatives.</title>
        <authorList>
            <person name="Sharpton T.J."/>
            <person name="Stajich J.E."/>
            <person name="Rounsley S.D."/>
            <person name="Gardner M.J."/>
            <person name="Wortman J.R."/>
            <person name="Jordar V.S."/>
            <person name="Maiti R."/>
            <person name="Kodira C.D."/>
            <person name="Neafsey D.E."/>
            <person name="Zeng Q."/>
            <person name="Hung C.-Y."/>
            <person name="McMahan C."/>
            <person name="Muszewska A."/>
            <person name="Grynberg M."/>
            <person name="Mandel M.A."/>
            <person name="Kellner E.M."/>
            <person name="Barker B.M."/>
            <person name="Galgiani J.N."/>
            <person name="Orbach M.J."/>
            <person name="Kirkland T.N."/>
            <person name="Cole G.T."/>
            <person name="Henn M.R."/>
            <person name="Birren B.W."/>
            <person name="Taylor J.W."/>
        </authorList>
    </citation>
    <scope>NUCLEOTIDE SEQUENCE [LARGE SCALE GENOMIC DNA]</scope>
    <source>
        <strain evidence="2">UAMH 1704</strain>
    </source>
</reference>
<dbReference type="AlphaFoldDB" id="C4JXZ3"/>
<dbReference type="OMA" id="TWYGTDG"/>
<name>C4JXZ3_UNCRE</name>
<dbReference type="OrthoDB" id="4194555at2759"/>
<dbReference type="InParanoid" id="C4JXZ3"/>
<organism evidence="1 2">
    <name type="scientific">Uncinocarpus reesii (strain UAMH 1704)</name>
    <dbReference type="NCBI Taxonomy" id="336963"/>
    <lineage>
        <taxon>Eukaryota</taxon>
        <taxon>Fungi</taxon>
        <taxon>Dikarya</taxon>
        <taxon>Ascomycota</taxon>
        <taxon>Pezizomycotina</taxon>
        <taxon>Eurotiomycetes</taxon>
        <taxon>Eurotiomycetidae</taxon>
        <taxon>Onygenales</taxon>
        <taxon>Onygenaceae</taxon>
        <taxon>Uncinocarpus</taxon>
    </lineage>
</organism>
<sequence length="704" mass="79682">MDENHRSAISMLPLRFHASHAIVNFTPHKSWPPNRVSTDIFFLISEYLTRSDLARLRLVNREFAHKLEYLFFYQVSVPFSPDFYVAKTTKEDDVGIFERVGSNISRFAITVDIDQGKGVLVLLTLNPFPLIDLRRLPAALFLPPLPANPICPNLVGWAAHGRLDRDRVLYQRLRDMELLAFRQRRMAKAFSHLNGVKEIALSLNTGLGWLPPPVVYRFQPVFQQPSIVFRDKHPHLSSSQYIMPDSGARSGTRIAPAPYVFAPAGEKEVTTWYGTDGSQFCDACRDQAQLELLSETSHMIKQFLDSFFPAAITNTHVFQNLHTLTFAGISSKLLEEFGHHDKFFTSFSTVKTLTILVYPDWREFDGTNLRSILPSGACIKFFKLLKDQVVSLPNIESLTLGYIGGGEYANGLLARNRYILPAPIMGAPMQAATGNVKEGVLAFNHVKSLTFENCWFSPTALKRFLQMSQKSALERLTFDSCSLVSTPGRRHWAPTRSGCSTVGPPQGYNRRLPSGSWSSILAQFGPHLPITDMRRLPLPSQVDFSNLKLRQHSPPVNLQRMQFISCGYALLGDFYHQTNLVLDDYSNHRRQADAEARLRNTVQDVDVSQVPVYAPFTRRVYTEDPLLGSIIQSIDAREEFMLKWGFGFRLGWPEGDGLCESVEADGWRRGGTARFSGALFYPRKEDIEKSTMCSWDPEIYHVQT</sequence>
<gene>
    <name evidence="1" type="ORF">UREG_07044</name>
</gene>
<dbReference type="GeneID" id="8440620"/>
<dbReference type="Proteomes" id="UP000002058">
    <property type="component" value="Unassembled WGS sequence"/>
</dbReference>
<keyword evidence="2" id="KW-1185">Reference proteome</keyword>